<dbReference type="GO" id="GO:0015149">
    <property type="term" value="F:hexose transmembrane transporter activity"/>
    <property type="evidence" value="ECO:0007669"/>
    <property type="project" value="TreeGrafter"/>
</dbReference>
<dbReference type="InterPro" id="IPR005828">
    <property type="entry name" value="MFS_sugar_transport-like"/>
</dbReference>
<feature type="transmembrane region" description="Helical" evidence="5">
    <location>
        <begin position="188"/>
        <end position="206"/>
    </location>
</feature>
<evidence type="ECO:0000313" key="8">
    <source>
        <dbReference type="WBParaSite" id="L893_g27214.t1"/>
    </source>
</evidence>
<feature type="transmembrane region" description="Helical" evidence="5">
    <location>
        <begin position="401"/>
        <end position="424"/>
    </location>
</feature>
<dbReference type="Gene3D" id="1.20.1250.20">
    <property type="entry name" value="MFS general substrate transporter like domains"/>
    <property type="match status" value="1"/>
</dbReference>
<proteinExistence type="predicted"/>
<feature type="domain" description="Major facilitator superfamily (MFS) profile" evidence="6">
    <location>
        <begin position="16"/>
        <end position="455"/>
    </location>
</feature>
<dbReference type="InterPro" id="IPR020846">
    <property type="entry name" value="MFS_dom"/>
</dbReference>
<feature type="transmembrane region" description="Helical" evidence="5">
    <location>
        <begin position="367"/>
        <end position="389"/>
    </location>
</feature>
<evidence type="ECO:0000256" key="2">
    <source>
        <dbReference type="ARBA" id="ARBA00022692"/>
    </source>
</evidence>
<dbReference type="SUPFAM" id="SSF103473">
    <property type="entry name" value="MFS general substrate transporter"/>
    <property type="match status" value="1"/>
</dbReference>
<dbReference type="InterPro" id="IPR045263">
    <property type="entry name" value="GLUT"/>
</dbReference>
<dbReference type="PANTHER" id="PTHR23503:SF49">
    <property type="entry name" value="MAJOR FACILITATOR SUPERFAMILY (MFS) PROFILE DOMAIN-CONTAINING PROTEIN"/>
    <property type="match status" value="1"/>
</dbReference>
<evidence type="ECO:0000256" key="1">
    <source>
        <dbReference type="ARBA" id="ARBA00004141"/>
    </source>
</evidence>
<keyword evidence="7" id="KW-1185">Reference proteome</keyword>
<feature type="transmembrane region" description="Helical" evidence="5">
    <location>
        <begin position="303"/>
        <end position="326"/>
    </location>
</feature>
<evidence type="ECO:0000256" key="5">
    <source>
        <dbReference type="SAM" id="Phobius"/>
    </source>
</evidence>
<dbReference type="AlphaFoldDB" id="A0A1I7ZK24"/>
<keyword evidence="2 5" id="KW-0812">Transmembrane</keyword>
<feature type="transmembrane region" description="Helical" evidence="5">
    <location>
        <begin position="430"/>
        <end position="451"/>
    </location>
</feature>
<feature type="transmembrane region" description="Helical" evidence="5">
    <location>
        <begin position="156"/>
        <end position="176"/>
    </location>
</feature>
<dbReference type="Proteomes" id="UP000095287">
    <property type="component" value="Unplaced"/>
</dbReference>
<evidence type="ECO:0000259" key="6">
    <source>
        <dbReference type="PROSITE" id="PS50850"/>
    </source>
</evidence>
<dbReference type="WBParaSite" id="L893_g27214.t1">
    <property type="protein sequence ID" value="L893_g27214.t1"/>
    <property type="gene ID" value="L893_g27214"/>
</dbReference>
<feature type="transmembrane region" description="Helical" evidence="5">
    <location>
        <begin position="270"/>
        <end position="297"/>
    </location>
</feature>
<feature type="transmembrane region" description="Helical" evidence="5">
    <location>
        <begin position="335"/>
        <end position="361"/>
    </location>
</feature>
<dbReference type="Pfam" id="PF00083">
    <property type="entry name" value="Sugar_tr"/>
    <property type="match status" value="1"/>
</dbReference>
<dbReference type="InterPro" id="IPR036259">
    <property type="entry name" value="MFS_trans_sf"/>
</dbReference>
<evidence type="ECO:0000313" key="7">
    <source>
        <dbReference type="Proteomes" id="UP000095287"/>
    </source>
</evidence>
<keyword evidence="4 5" id="KW-0472">Membrane</keyword>
<dbReference type="GO" id="GO:0016020">
    <property type="term" value="C:membrane"/>
    <property type="evidence" value="ECO:0007669"/>
    <property type="project" value="UniProtKB-SubCell"/>
</dbReference>
<name>A0A1I7ZK24_9BILA</name>
<feature type="transmembrane region" description="Helical" evidence="5">
    <location>
        <begin position="12"/>
        <end position="29"/>
    </location>
</feature>
<organism evidence="7 8">
    <name type="scientific">Steinernema glaseri</name>
    <dbReference type="NCBI Taxonomy" id="37863"/>
    <lineage>
        <taxon>Eukaryota</taxon>
        <taxon>Metazoa</taxon>
        <taxon>Ecdysozoa</taxon>
        <taxon>Nematoda</taxon>
        <taxon>Chromadorea</taxon>
        <taxon>Rhabditida</taxon>
        <taxon>Tylenchina</taxon>
        <taxon>Panagrolaimomorpha</taxon>
        <taxon>Strongyloidoidea</taxon>
        <taxon>Steinernematidae</taxon>
        <taxon>Steinernema</taxon>
    </lineage>
</organism>
<keyword evidence="3 5" id="KW-1133">Transmembrane helix</keyword>
<dbReference type="PROSITE" id="PS50850">
    <property type="entry name" value="MFS"/>
    <property type="match status" value="1"/>
</dbReference>
<evidence type="ECO:0000256" key="4">
    <source>
        <dbReference type="ARBA" id="ARBA00023136"/>
    </source>
</evidence>
<feature type="transmembrane region" description="Helical" evidence="5">
    <location>
        <begin position="94"/>
        <end position="116"/>
    </location>
</feature>
<comment type="subcellular location">
    <subcellularLocation>
        <location evidence="1">Membrane</location>
        <topology evidence="1">Multi-pass membrane protein</topology>
    </subcellularLocation>
</comment>
<reference evidence="8" key="1">
    <citation type="submission" date="2016-11" db="UniProtKB">
        <authorList>
            <consortium name="WormBaseParasite"/>
        </authorList>
    </citation>
    <scope>IDENTIFICATION</scope>
</reference>
<protein>
    <submittedName>
        <fullName evidence="8">MFS domain-containing protein</fullName>
    </submittedName>
</protein>
<feature type="transmembrane region" description="Helical" evidence="5">
    <location>
        <begin position="63"/>
        <end position="82"/>
    </location>
</feature>
<accession>A0A1I7ZK24</accession>
<feature type="transmembrane region" description="Helical" evidence="5">
    <location>
        <begin position="122"/>
        <end position="144"/>
    </location>
</feature>
<evidence type="ECO:0000256" key="3">
    <source>
        <dbReference type="ARBA" id="ARBA00022989"/>
    </source>
</evidence>
<sequence length="486" mass="53782">MAKLPFWQTLKLFVIGIVLTSITNFPSAFTHTSVNTAVRELNTYINDSFIERGNELDNTDVSLLRSTINSCWYVGQVFGAIFSPYITDTYGRKVGYLLSTFAMAVACALQMVSTLLPYPELLITGRVLAATFSPLSDAALVLYLQEMAPTHLRGMLGSLFANGYAMMCLLGIILGIKEVLGDSLTKLLAVPVIPGFLALLFLLWIPETPKFLMITKQDRAAAKKSLQFFQGEHDECDDILDEYMCETKNEPGAKGNILDLFVVVHLRKALVLALMVFTLTLPFYPILQSSTFFFLVIELPPSIAQISSTIIMGALMISCIVATAVIENVSRRSMLIFSGILSIFALISFIVCASFVGQFSYAKYGAFLSLMGYIIAYGTAIGPISWFIAPELVPQSHRASMFCICYGLHSIFVVLTNFLTIPLFETVGPIVFAPLFIVPSALAILYIYLYLPETKDKETHEIVYALRGGRRKVTAMRSILESTNKF</sequence>
<dbReference type="PANTHER" id="PTHR23503">
    <property type="entry name" value="SOLUTE CARRIER FAMILY 2"/>
    <property type="match status" value="1"/>
</dbReference>